<organism evidence="7 8">
    <name type="scientific">Bradyrhizobium archetypum</name>
    <dbReference type="NCBI Taxonomy" id="2721160"/>
    <lineage>
        <taxon>Bacteria</taxon>
        <taxon>Pseudomonadati</taxon>
        <taxon>Pseudomonadota</taxon>
        <taxon>Alphaproteobacteria</taxon>
        <taxon>Hyphomicrobiales</taxon>
        <taxon>Nitrobacteraceae</taxon>
        <taxon>Bradyrhizobium</taxon>
    </lineage>
</organism>
<dbReference type="InterPro" id="IPR036909">
    <property type="entry name" value="Cyt_c-like_dom_sf"/>
</dbReference>
<dbReference type="Pfam" id="PF13442">
    <property type="entry name" value="Cytochrome_CBB3"/>
    <property type="match status" value="1"/>
</dbReference>
<accession>A0A7Y4H309</accession>
<evidence type="ECO:0000313" key="7">
    <source>
        <dbReference type="EMBL" id="NOJ46661.1"/>
    </source>
</evidence>
<keyword evidence="3 4" id="KW-0408">Iron</keyword>
<keyword evidence="1 4" id="KW-0349">Heme</keyword>
<evidence type="ECO:0000256" key="5">
    <source>
        <dbReference type="SAM" id="SignalP"/>
    </source>
</evidence>
<dbReference type="GO" id="GO:0020037">
    <property type="term" value="F:heme binding"/>
    <property type="evidence" value="ECO:0007669"/>
    <property type="project" value="InterPro"/>
</dbReference>
<feature type="signal peptide" evidence="5">
    <location>
        <begin position="1"/>
        <end position="30"/>
    </location>
</feature>
<dbReference type="PROSITE" id="PS51007">
    <property type="entry name" value="CYTC"/>
    <property type="match status" value="1"/>
</dbReference>
<dbReference type="RefSeq" id="WP_171709549.1">
    <property type="nucleotide sequence ID" value="NZ_JAAVLW010000003.1"/>
</dbReference>
<keyword evidence="2 4" id="KW-0479">Metal-binding</keyword>
<dbReference type="InterPro" id="IPR050597">
    <property type="entry name" value="Cytochrome_c_Oxidase_Subunit"/>
</dbReference>
<sequence length="117" mass="12707">MTYEVSKRTAASLAAVVVAAIAWMTMPATAQQQAAAIDQALIGPGKTAYAQKCSHCHGPNMVNSGTVTPDLRAFPDDEARFVATVKQGKNNMPPWKDILSDQEITEIWAFVSSRRKQ</sequence>
<dbReference type="PANTHER" id="PTHR33751:SF13">
    <property type="entry name" value="CYTOCHROME BC1 COMPLEX CYTOCHROME C SUBUNIT"/>
    <property type="match status" value="1"/>
</dbReference>
<name>A0A7Y4H309_9BRAD</name>
<dbReference type="AlphaFoldDB" id="A0A7Y4H309"/>
<protein>
    <submittedName>
        <fullName evidence="7">Cytochrome c</fullName>
    </submittedName>
</protein>
<evidence type="ECO:0000256" key="1">
    <source>
        <dbReference type="ARBA" id="ARBA00022617"/>
    </source>
</evidence>
<keyword evidence="5" id="KW-0732">Signal</keyword>
<dbReference type="PANTHER" id="PTHR33751">
    <property type="entry name" value="CBB3-TYPE CYTOCHROME C OXIDASE SUBUNIT FIXP"/>
    <property type="match status" value="1"/>
</dbReference>
<feature type="chain" id="PRO_5030945579" evidence="5">
    <location>
        <begin position="31"/>
        <end position="117"/>
    </location>
</feature>
<evidence type="ECO:0000259" key="6">
    <source>
        <dbReference type="PROSITE" id="PS51007"/>
    </source>
</evidence>
<gene>
    <name evidence="7" type="ORF">HCN50_10455</name>
</gene>
<reference evidence="7 8" key="1">
    <citation type="submission" date="2020-03" db="EMBL/GenBank/DDBJ databases">
        <title>Bradyrhizobium diversity isolated from nodules of Muelleranthus trifoliolatus.</title>
        <authorList>
            <person name="Klepa M."/>
            <person name="Helene L."/>
            <person name="Hungria M."/>
        </authorList>
    </citation>
    <scope>NUCLEOTIDE SEQUENCE [LARGE SCALE GENOMIC DNA]</scope>
    <source>
        <strain evidence="7 8">WSM 1744</strain>
    </source>
</reference>
<dbReference type="InterPro" id="IPR009056">
    <property type="entry name" value="Cyt_c-like_dom"/>
</dbReference>
<evidence type="ECO:0000256" key="4">
    <source>
        <dbReference type="PROSITE-ProRule" id="PRU00433"/>
    </source>
</evidence>
<dbReference type="GO" id="GO:0009055">
    <property type="term" value="F:electron transfer activity"/>
    <property type="evidence" value="ECO:0007669"/>
    <property type="project" value="InterPro"/>
</dbReference>
<dbReference type="EMBL" id="JAAVLW010000003">
    <property type="protein sequence ID" value="NOJ46661.1"/>
    <property type="molecule type" value="Genomic_DNA"/>
</dbReference>
<dbReference type="Gene3D" id="1.10.760.10">
    <property type="entry name" value="Cytochrome c-like domain"/>
    <property type="match status" value="1"/>
</dbReference>
<evidence type="ECO:0000256" key="3">
    <source>
        <dbReference type="ARBA" id="ARBA00023004"/>
    </source>
</evidence>
<feature type="domain" description="Cytochrome c" evidence="6">
    <location>
        <begin position="40"/>
        <end position="115"/>
    </location>
</feature>
<comment type="caution">
    <text evidence="7">The sequence shown here is derived from an EMBL/GenBank/DDBJ whole genome shotgun (WGS) entry which is preliminary data.</text>
</comment>
<dbReference type="SUPFAM" id="SSF46626">
    <property type="entry name" value="Cytochrome c"/>
    <property type="match status" value="1"/>
</dbReference>
<keyword evidence="8" id="KW-1185">Reference proteome</keyword>
<dbReference type="GO" id="GO:0046872">
    <property type="term" value="F:metal ion binding"/>
    <property type="evidence" value="ECO:0007669"/>
    <property type="project" value="UniProtKB-KW"/>
</dbReference>
<proteinExistence type="predicted"/>
<dbReference type="Proteomes" id="UP000528734">
    <property type="component" value="Unassembled WGS sequence"/>
</dbReference>
<evidence type="ECO:0000313" key="8">
    <source>
        <dbReference type="Proteomes" id="UP000528734"/>
    </source>
</evidence>
<evidence type="ECO:0000256" key="2">
    <source>
        <dbReference type="ARBA" id="ARBA00022723"/>
    </source>
</evidence>